<protein>
    <recommendedName>
        <fullName evidence="3">Xylose isomerase-like TIM barrel domain-containing protein</fullName>
    </recommendedName>
</protein>
<dbReference type="EMBL" id="KV744876">
    <property type="protein sequence ID" value="OCK82867.1"/>
    <property type="molecule type" value="Genomic_DNA"/>
</dbReference>
<keyword evidence="2" id="KW-1185">Reference proteome</keyword>
<dbReference type="Proteomes" id="UP000250266">
    <property type="component" value="Unassembled WGS sequence"/>
</dbReference>
<evidence type="ECO:0000313" key="2">
    <source>
        <dbReference type="Proteomes" id="UP000250266"/>
    </source>
</evidence>
<evidence type="ECO:0000313" key="1">
    <source>
        <dbReference type="EMBL" id="OCK82867.1"/>
    </source>
</evidence>
<dbReference type="InterPro" id="IPR036237">
    <property type="entry name" value="Xyl_isomerase-like_sf"/>
</dbReference>
<accession>A0A8E2EF31</accession>
<dbReference type="AlphaFoldDB" id="A0A8E2EF31"/>
<proteinExistence type="predicted"/>
<reference evidence="1 2" key="1">
    <citation type="journal article" date="2016" name="Nat. Commun.">
        <title>Ectomycorrhizal ecology is imprinted in the genome of the dominant symbiotic fungus Cenococcum geophilum.</title>
        <authorList>
            <consortium name="DOE Joint Genome Institute"/>
            <person name="Peter M."/>
            <person name="Kohler A."/>
            <person name="Ohm R.A."/>
            <person name="Kuo A."/>
            <person name="Krutzmann J."/>
            <person name="Morin E."/>
            <person name="Arend M."/>
            <person name="Barry K.W."/>
            <person name="Binder M."/>
            <person name="Choi C."/>
            <person name="Clum A."/>
            <person name="Copeland A."/>
            <person name="Grisel N."/>
            <person name="Haridas S."/>
            <person name="Kipfer T."/>
            <person name="LaButti K."/>
            <person name="Lindquist E."/>
            <person name="Lipzen A."/>
            <person name="Maire R."/>
            <person name="Meier B."/>
            <person name="Mihaltcheva S."/>
            <person name="Molinier V."/>
            <person name="Murat C."/>
            <person name="Poggeler S."/>
            <person name="Quandt C.A."/>
            <person name="Sperisen C."/>
            <person name="Tritt A."/>
            <person name="Tisserant E."/>
            <person name="Crous P.W."/>
            <person name="Henrissat B."/>
            <person name="Nehls U."/>
            <person name="Egli S."/>
            <person name="Spatafora J.W."/>
            <person name="Grigoriev I.V."/>
            <person name="Martin F.M."/>
        </authorList>
    </citation>
    <scope>NUCLEOTIDE SEQUENCE [LARGE SCALE GENOMIC DNA]</scope>
    <source>
        <strain evidence="1 2">CBS 459.81</strain>
    </source>
</reference>
<dbReference type="SUPFAM" id="SSF51658">
    <property type="entry name" value="Xylose isomerase-like"/>
    <property type="match status" value="1"/>
</dbReference>
<sequence length="198" mass="22198">METPLQPMMRTLEFIFLTNITIELTTVEAITIMLPSLNTITIGYVSCSIGKPNDPLPSKLDAVSKAGFSAIELSFSDMLSFVVTYDALLTKLNRSHIILDIHQLADLLSPYSSASPTKLVQVHPRSYLMRYLDHRLFSDLSRPELEKRFGRSLEDLSATVPNDKVRLLQISDAYKPLKPFSKEVDEPGWRLADAGTVI</sequence>
<gene>
    <name evidence="1" type="ORF">K432DRAFT_423821</name>
</gene>
<name>A0A8E2EF31_9PEZI</name>
<organism evidence="1 2">
    <name type="scientific">Lepidopterella palustris CBS 459.81</name>
    <dbReference type="NCBI Taxonomy" id="1314670"/>
    <lineage>
        <taxon>Eukaryota</taxon>
        <taxon>Fungi</taxon>
        <taxon>Dikarya</taxon>
        <taxon>Ascomycota</taxon>
        <taxon>Pezizomycotina</taxon>
        <taxon>Dothideomycetes</taxon>
        <taxon>Pleosporomycetidae</taxon>
        <taxon>Mytilinidiales</taxon>
        <taxon>Argynnaceae</taxon>
        <taxon>Lepidopterella</taxon>
    </lineage>
</organism>
<evidence type="ECO:0008006" key="3">
    <source>
        <dbReference type="Google" id="ProtNLM"/>
    </source>
</evidence>